<evidence type="ECO:0000256" key="1">
    <source>
        <dbReference type="SAM" id="Phobius"/>
    </source>
</evidence>
<keyword evidence="1" id="KW-0472">Membrane</keyword>
<feature type="transmembrane region" description="Helical" evidence="1">
    <location>
        <begin position="14"/>
        <end position="32"/>
    </location>
</feature>
<gene>
    <name evidence="2" type="ORF">ESZ54_08185</name>
</gene>
<sequence>MLKFELLKIYRDKTILNSMILLGILMLLPMFFNSGNTDYVDTMIYESNLQMIQKNMTALKNDASLEEPQKSELIRDSEKNAELIEAILAKRYEKNEKEALKAELEYKKKQLKEEEGGSAIGFDIVHSEASVLLLDDLIKKDLKRLPDDNKKLGSLNYLQQLFGNTQFILVFFILGSIQVAYFITLDYRRDNFIILANSPKNFFKIFATKYFINVAAFCLNTILLLCIILGGMAIKNGVGIGNYPVLTFNELKEIDIISTNQFLIQAFIIVLGVFLCFGLLSLLLSYFSNSYVFILSIVMLLTLAGKFSVKYVEKYPRLIPNLFFSYVDIGNIITGGGTTGYLKGALNYHDGLVVVGITFLILLLLNYVIVKLLFKNKLVYQKLNSK</sequence>
<accession>A0A4S3B1E9</accession>
<protein>
    <submittedName>
        <fullName evidence="2">Uncharacterized protein</fullName>
    </submittedName>
</protein>
<feature type="transmembrane region" description="Helical" evidence="1">
    <location>
        <begin position="161"/>
        <end position="183"/>
    </location>
</feature>
<feature type="transmembrane region" description="Helical" evidence="1">
    <location>
        <begin position="262"/>
        <end position="284"/>
    </location>
</feature>
<comment type="caution">
    <text evidence="2">The sequence shown here is derived from an EMBL/GenBank/DDBJ whole genome shotgun (WGS) entry which is preliminary data.</text>
</comment>
<organism evidence="2 3">
    <name type="scientific">Vagococcus silagei</name>
    <dbReference type="NCBI Taxonomy" id="2508885"/>
    <lineage>
        <taxon>Bacteria</taxon>
        <taxon>Bacillati</taxon>
        <taxon>Bacillota</taxon>
        <taxon>Bacilli</taxon>
        <taxon>Lactobacillales</taxon>
        <taxon>Enterococcaceae</taxon>
        <taxon>Vagococcus</taxon>
    </lineage>
</organism>
<dbReference type="OrthoDB" id="2200308at2"/>
<evidence type="ECO:0000313" key="3">
    <source>
        <dbReference type="Proteomes" id="UP000310506"/>
    </source>
</evidence>
<dbReference type="RefSeq" id="WP_136137180.1">
    <property type="nucleotide sequence ID" value="NZ_SDGV01000017.1"/>
</dbReference>
<feature type="transmembrane region" description="Helical" evidence="1">
    <location>
        <begin position="291"/>
        <end position="309"/>
    </location>
</feature>
<proteinExistence type="predicted"/>
<keyword evidence="3" id="KW-1185">Reference proteome</keyword>
<keyword evidence="1" id="KW-0812">Transmembrane</keyword>
<name>A0A4S3B1E9_9ENTE</name>
<feature type="transmembrane region" description="Helical" evidence="1">
    <location>
        <begin position="352"/>
        <end position="374"/>
    </location>
</feature>
<feature type="transmembrane region" description="Helical" evidence="1">
    <location>
        <begin position="210"/>
        <end position="234"/>
    </location>
</feature>
<dbReference type="EMBL" id="SDGV01000017">
    <property type="protein sequence ID" value="THB60934.1"/>
    <property type="molecule type" value="Genomic_DNA"/>
</dbReference>
<reference evidence="2 3" key="1">
    <citation type="submission" date="2019-01" db="EMBL/GenBank/DDBJ databases">
        <title>Vagococcus silagei sp. nov. isolated from brewer's grain.</title>
        <authorList>
            <person name="Guu J.-R."/>
        </authorList>
    </citation>
    <scope>NUCLEOTIDE SEQUENCE [LARGE SCALE GENOMIC DNA]</scope>
    <source>
        <strain evidence="2 3">2B-2</strain>
    </source>
</reference>
<dbReference type="Proteomes" id="UP000310506">
    <property type="component" value="Unassembled WGS sequence"/>
</dbReference>
<dbReference type="AlphaFoldDB" id="A0A4S3B1E9"/>
<keyword evidence="1" id="KW-1133">Transmembrane helix</keyword>
<evidence type="ECO:0000313" key="2">
    <source>
        <dbReference type="EMBL" id="THB60934.1"/>
    </source>
</evidence>